<dbReference type="OrthoDB" id="9796100at2"/>
<dbReference type="GO" id="GO:0000160">
    <property type="term" value="P:phosphorelay signal transduction system"/>
    <property type="evidence" value="ECO:0007669"/>
    <property type="project" value="InterPro"/>
</dbReference>
<dbReference type="PANTHER" id="PTHR44591:SF3">
    <property type="entry name" value="RESPONSE REGULATORY DOMAIN-CONTAINING PROTEIN"/>
    <property type="match status" value="1"/>
</dbReference>
<keyword evidence="1 2" id="KW-0597">Phosphoprotein</keyword>
<dbReference type="EMBL" id="RXFM01000084">
    <property type="protein sequence ID" value="RST63375.1"/>
    <property type="molecule type" value="Genomic_DNA"/>
</dbReference>
<dbReference type="PROSITE" id="PS50110">
    <property type="entry name" value="RESPONSE_REGULATORY"/>
    <property type="match status" value="1"/>
</dbReference>
<dbReference type="AlphaFoldDB" id="A0A3S0FL82"/>
<feature type="modified residue" description="4-aspartylphosphate" evidence="2">
    <location>
        <position position="110"/>
    </location>
</feature>
<accession>A0A3S0FL82</accession>
<sequence length="182" mass="21321">MAICNILCNFRENLKNYNIFLVKIKKMYLIFSQWNMSKINKLKKIKNINLVKSNKQINILIVDDNNYIRSLATSLLKKQDYNVISAADAFEAVELIKHYGVKFLDLIITDYQMPGMNGLDFVKKVKAKEGFENIPVILLSQHNNVFFTQNQSQEKLEIFDAVIHKTSIYKFLMQEVHNLLRK</sequence>
<dbReference type="InterPro" id="IPR011006">
    <property type="entry name" value="CheY-like_superfamily"/>
</dbReference>
<evidence type="ECO:0000259" key="3">
    <source>
        <dbReference type="PROSITE" id="PS50110"/>
    </source>
</evidence>
<evidence type="ECO:0000313" key="5">
    <source>
        <dbReference type="Proteomes" id="UP000279470"/>
    </source>
</evidence>
<feature type="domain" description="Response regulatory" evidence="3">
    <location>
        <begin position="58"/>
        <end position="180"/>
    </location>
</feature>
<reference evidence="5" key="1">
    <citation type="submission" date="2018-11" db="EMBL/GenBank/DDBJ databases">
        <title>Phylogenetic, genomic, and biogeographic characterization of a novel and ubiquitous marine invertebrate-associated Rickettsiales parasite, Candidatus Marinoinvertebrata rohwerii, gen. nov., sp. nov.</title>
        <authorList>
            <person name="Klinges J.G."/>
            <person name="Rosales S.M."/>
            <person name="Mcminds R."/>
            <person name="Shaver E.C."/>
            <person name="Shantz A."/>
            <person name="Peters E.C."/>
            <person name="Burkepile D.E."/>
            <person name="Silliman B.R."/>
            <person name="Vega Thurber R.L."/>
        </authorList>
    </citation>
    <scope>NUCLEOTIDE SEQUENCE [LARGE SCALE GENOMIC DNA]</scope>
    <source>
        <strain evidence="5">a_cerv_44</strain>
    </source>
</reference>
<protein>
    <submittedName>
        <fullName evidence="4">Response regulator</fullName>
    </submittedName>
</protein>
<dbReference type="Pfam" id="PF00072">
    <property type="entry name" value="Response_reg"/>
    <property type="match status" value="1"/>
</dbReference>
<dbReference type="CDD" id="cd00156">
    <property type="entry name" value="REC"/>
    <property type="match status" value="1"/>
</dbReference>
<evidence type="ECO:0000256" key="2">
    <source>
        <dbReference type="PROSITE-ProRule" id="PRU00169"/>
    </source>
</evidence>
<dbReference type="InterPro" id="IPR001789">
    <property type="entry name" value="Sig_transdc_resp-reg_receiver"/>
</dbReference>
<dbReference type="Gene3D" id="3.40.50.2300">
    <property type="match status" value="1"/>
</dbReference>
<proteinExistence type="predicted"/>
<dbReference type="PANTHER" id="PTHR44591">
    <property type="entry name" value="STRESS RESPONSE REGULATOR PROTEIN 1"/>
    <property type="match status" value="1"/>
</dbReference>
<dbReference type="InterPro" id="IPR050595">
    <property type="entry name" value="Bact_response_regulator"/>
</dbReference>
<gene>
    <name evidence="4" type="ORF">EIC27_05545</name>
</gene>
<dbReference type="SUPFAM" id="SSF52172">
    <property type="entry name" value="CheY-like"/>
    <property type="match status" value="1"/>
</dbReference>
<name>A0A3S0FL82_9RICK</name>
<comment type="caution">
    <text evidence="4">The sequence shown here is derived from an EMBL/GenBank/DDBJ whole genome shotgun (WGS) entry which is preliminary data.</text>
</comment>
<evidence type="ECO:0000313" key="4">
    <source>
        <dbReference type="EMBL" id="RST63375.1"/>
    </source>
</evidence>
<dbReference type="SMART" id="SM00448">
    <property type="entry name" value="REC"/>
    <property type="match status" value="1"/>
</dbReference>
<organism evidence="4 5">
    <name type="scientific">Candidatus Aquarickettsia rohweri</name>
    <dbReference type="NCBI Taxonomy" id="2602574"/>
    <lineage>
        <taxon>Bacteria</taxon>
        <taxon>Pseudomonadati</taxon>
        <taxon>Pseudomonadota</taxon>
        <taxon>Alphaproteobacteria</taxon>
        <taxon>Rickettsiales</taxon>
        <taxon>Candidatus Midichloriaceae</taxon>
        <taxon>Candidatus Aquarickettsia</taxon>
    </lineage>
</organism>
<dbReference type="Proteomes" id="UP000279470">
    <property type="component" value="Unassembled WGS sequence"/>
</dbReference>
<evidence type="ECO:0000256" key="1">
    <source>
        <dbReference type="ARBA" id="ARBA00022553"/>
    </source>
</evidence>
<keyword evidence="5" id="KW-1185">Reference proteome</keyword>